<protein>
    <recommendedName>
        <fullName evidence="4">Secreted protein</fullName>
    </recommendedName>
</protein>
<dbReference type="RefSeq" id="WP_257925047.1">
    <property type="nucleotide sequence ID" value="NZ_JAMXQV010000025.1"/>
</dbReference>
<evidence type="ECO:0000256" key="1">
    <source>
        <dbReference type="SAM" id="SignalP"/>
    </source>
</evidence>
<comment type="caution">
    <text evidence="2">The sequence shown here is derived from an EMBL/GenBank/DDBJ whole genome shotgun (WGS) entry which is preliminary data.</text>
</comment>
<feature type="signal peptide" evidence="1">
    <location>
        <begin position="1"/>
        <end position="25"/>
    </location>
</feature>
<keyword evidence="1" id="KW-0732">Signal</keyword>
<dbReference type="AlphaFoldDB" id="A0A9X2SN34"/>
<dbReference type="Proteomes" id="UP001144096">
    <property type="component" value="Unassembled WGS sequence"/>
</dbReference>
<accession>A0A9X2SN34</accession>
<sequence length="120" mass="12467">MVKKTLIGLIGAGAATLALSTPAHAEQPVVWSLTQFVEPGGQVQAVVFSEWEVGCVPSGPVTSAGFTEPLQWTEDGPWGRYAGYATAVEQPGEYPASFPCADGRTAAYSFTVTDDTGGQA</sequence>
<feature type="chain" id="PRO_5040850876" description="Secreted protein" evidence="1">
    <location>
        <begin position="26"/>
        <end position="120"/>
    </location>
</feature>
<name>A0A9X2SN34_9PSEU</name>
<evidence type="ECO:0000313" key="3">
    <source>
        <dbReference type="Proteomes" id="UP001144096"/>
    </source>
</evidence>
<organism evidence="2 3">
    <name type="scientific">Amycolatopsis iheyensis</name>
    <dbReference type="NCBI Taxonomy" id="2945988"/>
    <lineage>
        <taxon>Bacteria</taxon>
        <taxon>Bacillati</taxon>
        <taxon>Actinomycetota</taxon>
        <taxon>Actinomycetes</taxon>
        <taxon>Pseudonocardiales</taxon>
        <taxon>Pseudonocardiaceae</taxon>
        <taxon>Amycolatopsis</taxon>
    </lineage>
</organism>
<gene>
    <name evidence="2" type="ORF">M8542_37205</name>
</gene>
<evidence type="ECO:0000313" key="2">
    <source>
        <dbReference type="EMBL" id="MCR6488482.1"/>
    </source>
</evidence>
<dbReference type="EMBL" id="JAMXQV010000025">
    <property type="protein sequence ID" value="MCR6488482.1"/>
    <property type="molecule type" value="Genomic_DNA"/>
</dbReference>
<proteinExistence type="predicted"/>
<keyword evidence="3" id="KW-1185">Reference proteome</keyword>
<evidence type="ECO:0008006" key="4">
    <source>
        <dbReference type="Google" id="ProtNLM"/>
    </source>
</evidence>
<reference evidence="2" key="1">
    <citation type="submission" date="2022-06" db="EMBL/GenBank/DDBJ databases">
        <title>Amycolatopsis iheyaensis sp. nov., a new species of the genus Amycolatopsis isolated from soil in Iheya island, Japan.</title>
        <authorList>
            <person name="Ngamcharungchit C."/>
            <person name="Kanto H."/>
            <person name="Take A."/>
            <person name="Intra B."/>
            <person name="Matsumoto A."/>
            <person name="Panbangred W."/>
            <person name="Inahashi Y."/>
        </authorList>
    </citation>
    <scope>NUCLEOTIDE SEQUENCE</scope>
    <source>
        <strain evidence="2">OK19-0408</strain>
    </source>
</reference>